<accession>A0A495JI38</accession>
<dbReference type="Gene3D" id="3.30.200.20">
    <property type="entry name" value="Phosphorylase Kinase, domain 1"/>
    <property type="match status" value="1"/>
</dbReference>
<dbReference type="Pfam" id="PF01636">
    <property type="entry name" value="APH"/>
    <property type="match status" value="1"/>
</dbReference>
<organism evidence="2 3">
    <name type="scientific">Micromonospora pisi</name>
    <dbReference type="NCBI Taxonomy" id="589240"/>
    <lineage>
        <taxon>Bacteria</taxon>
        <taxon>Bacillati</taxon>
        <taxon>Actinomycetota</taxon>
        <taxon>Actinomycetes</taxon>
        <taxon>Micromonosporales</taxon>
        <taxon>Micromonosporaceae</taxon>
        <taxon>Micromonospora</taxon>
    </lineage>
</organism>
<evidence type="ECO:0000259" key="1">
    <source>
        <dbReference type="Pfam" id="PF01636"/>
    </source>
</evidence>
<dbReference type="PANTHER" id="PTHR21310:SF42">
    <property type="entry name" value="BIFUNCTIONAL AAC_APH"/>
    <property type="match status" value="1"/>
</dbReference>
<dbReference type="CDD" id="cd05155">
    <property type="entry name" value="APH_ChoK_like_1"/>
    <property type="match status" value="1"/>
</dbReference>
<feature type="domain" description="Aminoglycoside phosphotransferase" evidence="1">
    <location>
        <begin position="53"/>
        <end position="278"/>
    </location>
</feature>
<dbReference type="AlphaFoldDB" id="A0A495JI38"/>
<name>A0A495JI38_9ACTN</name>
<dbReference type="InterPro" id="IPR051678">
    <property type="entry name" value="AGP_Transferase"/>
</dbReference>
<proteinExistence type="predicted"/>
<keyword evidence="2" id="KW-0808">Transferase</keyword>
<dbReference type="Gene3D" id="3.90.1200.10">
    <property type="match status" value="1"/>
</dbReference>
<gene>
    <name evidence="2" type="ORF">BDK92_2536</name>
</gene>
<dbReference type="SUPFAM" id="SSF56112">
    <property type="entry name" value="Protein kinase-like (PK-like)"/>
    <property type="match status" value="1"/>
</dbReference>
<dbReference type="PANTHER" id="PTHR21310">
    <property type="entry name" value="AMINOGLYCOSIDE PHOSPHOTRANSFERASE-RELATED-RELATED"/>
    <property type="match status" value="1"/>
</dbReference>
<comment type="caution">
    <text evidence="2">The sequence shown here is derived from an EMBL/GenBank/DDBJ whole genome shotgun (WGS) entry which is preliminary data.</text>
</comment>
<dbReference type="RefSeq" id="WP_121156868.1">
    <property type="nucleotide sequence ID" value="NZ_RBKT01000001.1"/>
</dbReference>
<dbReference type="Proteomes" id="UP000277671">
    <property type="component" value="Unassembled WGS sequence"/>
</dbReference>
<dbReference type="OrthoDB" id="9797603at2"/>
<reference evidence="2 3" key="1">
    <citation type="submission" date="2018-10" db="EMBL/GenBank/DDBJ databases">
        <title>Sequencing the genomes of 1000 actinobacteria strains.</title>
        <authorList>
            <person name="Klenk H.-P."/>
        </authorList>
    </citation>
    <scope>NUCLEOTIDE SEQUENCE [LARGE SCALE GENOMIC DNA]</scope>
    <source>
        <strain evidence="2 3">DSM 45175</strain>
    </source>
</reference>
<protein>
    <submittedName>
        <fullName evidence="2">Aminoglycoside phosphotransferase (APT) family kinase protein</fullName>
    </submittedName>
</protein>
<dbReference type="GO" id="GO:0016301">
    <property type="term" value="F:kinase activity"/>
    <property type="evidence" value="ECO:0007669"/>
    <property type="project" value="UniProtKB-KW"/>
</dbReference>
<keyword evidence="3" id="KW-1185">Reference proteome</keyword>
<sequence length="317" mass="34468">MDQDEAGHSDEIATTGEATTGGFPAIDVALVRRLIRAQFPKWADLPVRPVEFGGWDNRTFHLGEDMTVRLPSAPGYALQVAKEHRWLPKLAPYLPLSIPEPVAMGAPGEGYPLNWSVYRWIEGEQAHIARIADLTEFATTLAGFLTALRRVDATEGPLAGEHSAYRGGPLETYDAETRRAIEDLAGRIPADVATAVWETGLASSWQRTPVWFHGDVAFGNLLVREGRLAAVIDFGCAGVGDPACDLAVAWTLFSGPSREAFRAAIDLDPETWARGRAWTLWKALIVVAGRTGAPPGRQTVEGRLIDDLLSEYRQSGG</sequence>
<evidence type="ECO:0000313" key="3">
    <source>
        <dbReference type="Proteomes" id="UP000277671"/>
    </source>
</evidence>
<dbReference type="EMBL" id="RBKT01000001">
    <property type="protein sequence ID" value="RKR88228.1"/>
    <property type="molecule type" value="Genomic_DNA"/>
</dbReference>
<keyword evidence="2" id="KW-0418">Kinase</keyword>
<evidence type="ECO:0000313" key="2">
    <source>
        <dbReference type="EMBL" id="RKR88228.1"/>
    </source>
</evidence>
<dbReference type="InterPro" id="IPR002575">
    <property type="entry name" value="Aminoglycoside_PTrfase"/>
</dbReference>
<dbReference type="InterPro" id="IPR011009">
    <property type="entry name" value="Kinase-like_dom_sf"/>
</dbReference>